<gene>
    <name evidence="4" type="ORF">C6P40_001000</name>
</gene>
<comment type="domain">
    <text evidence="1">The C4-type zinc finger motif is necessary both for its ER three-way tubular junction localization and formation.</text>
</comment>
<comment type="caution">
    <text evidence="4">The sequence shown here is derived from an EMBL/GenBank/DDBJ whole genome shotgun (WGS) entry which is preliminary data.</text>
</comment>
<keyword evidence="1" id="KW-0812">Transmembrane</keyword>
<keyword evidence="1" id="KW-1133">Transmembrane helix</keyword>
<dbReference type="OrthoDB" id="1725934at2759"/>
<comment type="function">
    <text evidence="1">Plays a role in determining ER morphology.</text>
</comment>
<organism evidence="4 5">
    <name type="scientific">Pichia californica</name>
    <dbReference type="NCBI Taxonomy" id="460514"/>
    <lineage>
        <taxon>Eukaryota</taxon>
        <taxon>Fungi</taxon>
        <taxon>Dikarya</taxon>
        <taxon>Ascomycota</taxon>
        <taxon>Saccharomycotina</taxon>
        <taxon>Pichiomycetes</taxon>
        <taxon>Pichiales</taxon>
        <taxon>Pichiaceae</taxon>
        <taxon>Pichia</taxon>
    </lineage>
</organism>
<evidence type="ECO:0000313" key="4">
    <source>
        <dbReference type="EMBL" id="KAG0688419.1"/>
    </source>
</evidence>
<evidence type="ECO:0000256" key="2">
    <source>
        <dbReference type="SAM" id="MobiDB-lite"/>
    </source>
</evidence>
<dbReference type="EMBL" id="PUHW01000153">
    <property type="protein sequence ID" value="KAG0688419.1"/>
    <property type="molecule type" value="Genomic_DNA"/>
</dbReference>
<evidence type="ECO:0000256" key="1">
    <source>
        <dbReference type="RuleBase" id="RU367073"/>
    </source>
</evidence>
<dbReference type="GO" id="GO:0098826">
    <property type="term" value="C:endoplasmic reticulum tubular network membrane"/>
    <property type="evidence" value="ECO:0007669"/>
    <property type="project" value="UniProtKB-UniRule"/>
</dbReference>
<keyword evidence="1" id="KW-0479">Metal-binding</keyword>
<keyword evidence="1" id="KW-0472">Membrane</keyword>
<keyword evidence="1" id="KW-0863">Zinc-finger</keyword>
<dbReference type="GO" id="GO:0071788">
    <property type="term" value="P:endoplasmic reticulum tubular network maintenance"/>
    <property type="evidence" value="ECO:0007669"/>
    <property type="project" value="UniProtKB-UniRule"/>
</dbReference>
<reference evidence="4" key="1">
    <citation type="submission" date="2020-11" db="EMBL/GenBank/DDBJ databases">
        <title>Kefir isolates.</title>
        <authorList>
            <person name="Marcisauskas S."/>
            <person name="Kim Y."/>
            <person name="Blasche S."/>
        </authorList>
    </citation>
    <scope>NUCLEOTIDE SEQUENCE</scope>
    <source>
        <strain evidence="4">Olga-1</strain>
    </source>
</reference>
<dbReference type="PANTHER" id="PTHR22166">
    <property type="entry name" value="ENDOPLASMIC RETICULUM JUNCTION FORMATION PROTEIN LUNAPARK"/>
    <property type="match status" value="1"/>
</dbReference>
<feature type="transmembrane region" description="Helical" evidence="1">
    <location>
        <begin position="75"/>
        <end position="97"/>
    </location>
</feature>
<sequence>MFLFKSKQFDPDQFEAELKKVTSKISTNEKKLRKLVTQKKHYQKLLIWYLTSGYIAYFSYVYYRNNIKEPKTIFTLILCPMLMGLIYYTFLSVYNYLISNKESTIEYLKNEHNEKLSILKEKTNFDKTKDLLARFSNGEDLKEMEKQADAIQKKKMEYLKMIQDGEKGKILEDLKKQEHSNSGFYDHFLNALMGENELGPDKRYALICGKCLTHNGLAPPGKLPSQVKYICPKCQFVNGAGEVKVNGSTNIDTGSAEKKSNETIEADKGLLSVGKNTTSTTD</sequence>
<accession>A0A9P6WJP0</accession>
<keyword evidence="5" id="KW-1185">Reference proteome</keyword>
<keyword evidence="1" id="KW-0862">Zinc</keyword>
<comment type="similarity">
    <text evidence="1">Belongs to the lunapark family.</text>
</comment>
<dbReference type="Pfam" id="PF10058">
    <property type="entry name" value="Zn_ribbon_10"/>
    <property type="match status" value="1"/>
</dbReference>
<dbReference type="GO" id="GO:1903373">
    <property type="term" value="P:positive regulation of endoplasmic reticulum tubular network organization"/>
    <property type="evidence" value="ECO:0007669"/>
    <property type="project" value="UniProtKB-UniRule"/>
</dbReference>
<name>A0A9P6WJP0_9ASCO</name>
<keyword evidence="1" id="KW-0256">Endoplasmic reticulum</keyword>
<evidence type="ECO:0000259" key="3">
    <source>
        <dbReference type="Pfam" id="PF10058"/>
    </source>
</evidence>
<evidence type="ECO:0000313" key="5">
    <source>
        <dbReference type="Proteomes" id="UP000697127"/>
    </source>
</evidence>
<dbReference type="InterPro" id="IPR019273">
    <property type="entry name" value="Lunapark_Znf"/>
</dbReference>
<dbReference type="Proteomes" id="UP000697127">
    <property type="component" value="Unassembled WGS sequence"/>
</dbReference>
<feature type="domain" description="Lunapark zinc ribbon" evidence="3">
    <location>
        <begin position="184"/>
        <end position="238"/>
    </location>
</feature>
<feature type="transmembrane region" description="Helical" evidence="1">
    <location>
        <begin position="45"/>
        <end position="63"/>
    </location>
</feature>
<comment type="subcellular location">
    <subcellularLocation>
        <location evidence="1">Endoplasmic reticulum membrane</location>
        <topology evidence="1">Multi-pass membrane protein</topology>
    </subcellularLocation>
</comment>
<dbReference type="InterPro" id="IPR040115">
    <property type="entry name" value="Lnp"/>
</dbReference>
<protein>
    <recommendedName>
        <fullName evidence="1">Endoplasmic reticulum junction formation protein lunapark</fullName>
    </recommendedName>
</protein>
<feature type="compositionally biased region" description="Basic and acidic residues" evidence="2">
    <location>
        <begin position="255"/>
        <end position="268"/>
    </location>
</feature>
<proteinExistence type="inferred from homology"/>
<dbReference type="GO" id="GO:0008270">
    <property type="term" value="F:zinc ion binding"/>
    <property type="evidence" value="ECO:0007669"/>
    <property type="project" value="UniProtKB-KW"/>
</dbReference>
<dbReference type="AlphaFoldDB" id="A0A9P6WJP0"/>
<dbReference type="PANTHER" id="PTHR22166:SF12">
    <property type="entry name" value="ENDOPLASMIC RETICULUM JUNCTION FORMATION PROTEIN LUNAPARK"/>
    <property type="match status" value="1"/>
</dbReference>
<feature type="region of interest" description="Disordered" evidence="2">
    <location>
        <begin position="253"/>
        <end position="282"/>
    </location>
</feature>